<dbReference type="EMBL" id="GBBL01000662">
    <property type="protein sequence ID" value="JAC26658.1"/>
    <property type="molecule type" value="mRNA"/>
</dbReference>
<dbReference type="Pfam" id="PF00014">
    <property type="entry name" value="Kunitz_BPTI"/>
    <property type="match status" value="1"/>
</dbReference>
<feature type="chain" id="PRO_5001517899" evidence="1">
    <location>
        <begin position="23"/>
        <end position="167"/>
    </location>
</feature>
<feature type="domain" description="BPTI/Kunitz inhibitor" evidence="2">
    <location>
        <begin position="40"/>
        <end position="97"/>
    </location>
</feature>
<evidence type="ECO:0000313" key="3">
    <source>
        <dbReference type="EMBL" id="JAC26658.1"/>
    </source>
</evidence>
<evidence type="ECO:0000259" key="2">
    <source>
        <dbReference type="PROSITE" id="PS50279"/>
    </source>
</evidence>
<name>A0A023G0X6_AMBPA</name>
<evidence type="ECO:0000256" key="1">
    <source>
        <dbReference type="SAM" id="SignalP"/>
    </source>
</evidence>
<dbReference type="SMART" id="SM00131">
    <property type="entry name" value="KU"/>
    <property type="match status" value="1"/>
</dbReference>
<dbReference type="Gene3D" id="4.10.410.10">
    <property type="entry name" value="Pancreatic trypsin inhibitor Kunitz domain"/>
    <property type="match status" value="2"/>
</dbReference>
<dbReference type="InterPro" id="IPR036880">
    <property type="entry name" value="Kunitz_BPTI_sf"/>
</dbReference>
<dbReference type="PROSITE" id="PS50279">
    <property type="entry name" value="BPTI_KUNITZ_2"/>
    <property type="match status" value="1"/>
</dbReference>
<dbReference type="InterPro" id="IPR002223">
    <property type="entry name" value="Kunitz_BPTI"/>
</dbReference>
<protein>
    <submittedName>
        <fullName evidence="3">Putative monolaris</fullName>
    </submittedName>
</protein>
<dbReference type="AlphaFoldDB" id="A0A023G0X6"/>
<organism evidence="3">
    <name type="scientific">Amblyomma parvum</name>
    <name type="common">South American tick</name>
    <dbReference type="NCBI Taxonomy" id="251391"/>
    <lineage>
        <taxon>Eukaryota</taxon>
        <taxon>Metazoa</taxon>
        <taxon>Ecdysozoa</taxon>
        <taxon>Arthropoda</taxon>
        <taxon>Chelicerata</taxon>
        <taxon>Arachnida</taxon>
        <taxon>Acari</taxon>
        <taxon>Parasitiformes</taxon>
        <taxon>Ixodida</taxon>
        <taxon>Ixodoidea</taxon>
        <taxon>Ixodidae</taxon>
        <taxon>Amblyomminae</taxon>
        <taxon>Amblyomma</taxon>
    </lineage>
</organism>
<dbReference type="GO" id="GO:0004867">
    <property type="term" value="F:serine-type endopeptidase inhibitor activity"/>
    <property type="evidence" value="ECO:0007669"/>
    <property type="project" value="InterPro"/>
</dbReference>
<dbReference type="SUPFAM" id="SSF57362">
    <property type="entry name" value="BPTI-like"/>
    <property type="match status" value="2"/>
</dbReference>
<accession>A0A023G0X6</accession>
<reference evidence="3" key="1">
    <citation type="submission" date="2014-03" db="EMBL/GenBank/DDBJ databases">
        <title>The sialotranscriptome of Amblyomma triste, Amblyomma parvum and Amblyomma cajennense ticks, uncovered by 454-based RNA-seq.</title>
        <authorList>
            <person name="Garcia G.R."/>
            <person name="Gardinassi L.G."/>
            <person name="Ribeiro J.M."/>
            <person name="Anatrielo E."/>
            <person name="Ferreira B.R."/>
            <person name="Moreira H.N."/>
            <person name="Mafra C."/>
            <person name="Olegario M.M."/>
            <person name="Szabo P.J."/>
            <person name="Miranda-Santos I.K."/>
            <person name="Maruyama S.R."/>
        </authorList>
    </citation>
    <scope>NUCLEOTIDE SEQUENCE</scope>
    <source>
        <strain evidence="3">Araguapaz</strain>
        <tissue evidence="3">Salivary glands</tissue>
    </source>
</reference>
<sequence>MKFLALVFLWLSYGAVLRGGHGSVSTQTSNWPRIYSPNDCNGEVRLVGKHCGHPALQWRYFYNRTTQKCVLFIPEKCDNNFDQGNNFPNREVCMKMCMKKSPCLKPKKGKANGTIEGYTYYASVDHCYSTKYGRRAKFGAAENRFPTEKACYDECAPEIVPKNGKSK</sequence>
<feature type="signal peptide" evidence="1">
    <location>
        <begin position="1"/>
        <end position="22"/>
    </location>
</feature>
<keyword evidence="1" id="KW-0732">Signal</keyword>
<proteinExistence type="evidence at transcript level"/>